<name>A0A5C1AM45_9BACT</name>
<dbReference type="InterPro" id="IPR051909">
    <property type="entry name" value="MFP_Cation_Efflux"/>
</dbReference>
<keyword evidence="3" id="KW-0175">Coiled coil</keyword>
<accession>A0A5C1AM45</accession>
<dbReference type="NCBIfam" id="TIGR01730">
    <property type="entry name" value="RND_mfp"/>
    <property type="match status" value="1"/>
</dbReference>
<evidence type="ECO:0000256" key="3">
    <source>
        <dbReference type="SAM" id="Coils"/>
    </source>
</evidence>
<comment type="similarity">
    <text evidence="1">Belongs to the membrane fusion protein (MFP) (TC 8.A.1) family.</text>
</comment>
<keyword evidence="5" id="KW-1185">Reference proteome</keyword>
<dbReference type="Gene3D" id="2.40.50.100">
    <property type="match status" value="1"/>
</dbReference>
<dbReference type="Gene3D" id="2.40.30.170">
    <property type="match status" value="1"/>
</dbReference>
<dbReference type="GO" id="GO:0030313">
    <property type="term" value="C:cell envelope"/>
    <property type="evidence" value="ECO:0007669"/>
    <property type="project" value="TreeGrafter"/>
</dbReference>
<dbReference type="Proteomes" id="UP000324974">
    <property type="component" value="Chromosome"/>
</dbReference>
<dbReference type="Gene3D" id="2.40.420.20">
    <property type="match status" value="1"/>
</dbReference>
<organism evidence="4 5">
    <name type="scientific">Limnoglobus roseus</name>
    <dbReference type="NCBI Taxonomy" id="2598579"/>
    <lineage>
        <taxon>Bacteria</taxon>
        <taxon>Pseudomonadati</taxon>
        <taxon>Planctomycetota</taxon>
        <taxon>Planctomycetia</taxon>
        <taxon>Gemmatales</taxon>
        <taxon>Gemmataceae</taxon>
        <taxon>Limnoglobus</taxon>
    </lineage>
</organism>
<dbReference type="Gene3D" id="1.10.287.470">
    <property type="entry name" value="Helix hairpin bin"/>
    <property type="match status" value="1"/>
</dbReference>
<dbReference type="KEGG" id="lrs:PX52LOC_04992"/>
<evidence type="ECO:0000313" key="5">
    <source>
        <dbReference type="Proteomes" id="UP000324974"/>
    </source>
</evidence>
<reference evidence="5" key="1">
    <citation type="submission" date="2019-08" db="EMBL/GenBank/DDBJ databases">
        <title>Limnoglobus roseus gen. nov., sp. nov., a novel freshwater planctomycete with a giant genome from the family Gemmataceae.</title>
        <authorList>
            <person name="Kulichevskaya I.S."/>
            <person name="Naumoff D.G."/>
            <person name="Miroshnikov K."/>
            <person name="Ivanova A."/>
            <person name="Philippov D.A."/>
            <person name="Hakobyan A."/>
            <person name="Rijpstra I.C."/>
            <person name="Sinninghe Damste J.S."/>
            <person name="Liesack W."/>
            <person name="Dedysh S.N."/>
        </authorList>
    </citation>
    <scope>NUCLEOTIDE SEQUENCE [LARGE SCALE GENOMIC DNA]</scope>
    <source>
        <strain evidence="5">PX52</strain>
    </source>
</reference>
<evidence type="ECO:0000313" key="4">
    <source>
        <dbReference type="EMBL" id="QEL17978.1"/>
    </source>
</evidence>
<dbReference type="GO" id="GO:0016020">
    <property type="term" value="C:membrane"/>
    <property type="evidence" value="ECO:0007669"/>
    <property type="project" value="InterPro"/>
</dbReference>
<dbReference type="RefSeq" id="WP_168219176.1">
    <property type="nucleotide sequence ID" value="NZ_CP042425.1"/>
</dbReference>
<gene>
    <name evidence="4" type="ORF">PX52LOC_04992</name>
</gene>
<dbReference type="AlphaFoldDB" id="A0A5C1AM45"/>
<dbReference type="PANTHER" id="PTHR30097">
    <property type="entry name" value="CATION EFFLUX SYSTEM PROTEIN CUSB"/>
    <property type="match status" value="1"/>
</dbReference>
<protein>
    <submittedName>
        <fullName evidence="4">Efflux RND transporter periplasmic adaptor subunit</fullName>
    </submittedName>
</protein>
<evidence type="ECO:0000256" key="2">
    <source>
        <dbReference type="ARBA" id="ARBA00022448"/>
    </source>
</evidence>
<dbReference type="PANTHER" id="PTHR30097:SF4">
    <property type="entry name" value="SLR6042 PROTEIN"/>
    <property type="match status" value="1"/>
</dbReference>
<sequence>MSRLQGAATTVLTLATAAAVGAAAWWLVTNKPAAPKADKPAPAAAVAKVVKEDDLNTITLTEEAEKRLGLTVGAVESKAVRPARVYGGEVTIPVGRTVLVAAPLGGVLKAPATAVVAGQAVKKGQPIFQLSPLLTPDGRATLTASLTDAEGQVNNAKSQLDLARLAMERAKRVLKEGAGSQRLVDEAQAAWDLATKTLDAANARRAILAKVMGDVDAGTAAPVAIDAPQDGILRVVSAMPGQTVPSGAALFEVADLSAVWVRVPLPVGDLDGVDRTEPARVGKLSASSSASQVTAKPVAAPPSANPLAATVDVYYELPNADGHLAPGQRVGVTVPLAGAKDAPVVPWSAVVFDVHGGTWVYEPAAARTFVRRRVAVRSTAGPDAVLAGGPAAGTRVVTAGVQELFGAETGFIK</sequence>
<feature type="coiled-coil region" evidence="3">
    <location>
        <begin position="139"/>
        <end position="173"/>
    </location>
</feature>
<proteinExistence type="inferred from homology"/>
<dbReference type="InterPro" id="IPR006143">
    <property type="entry name" value="RND_pump_MFP"/>
</dbReference>
<dbReference type="SUPFAM" id="SSF111369">
    <property type="entry name" value="HlyD-like secretion proteins"/>
    <property type="match status" value="1"/>
</dbReference>
<dbReference type="GO" id="GO:0060003">
    <property type="term" value="P:copper ion export"/>
    <property type="evidence" value="ECO:0007669"/>
    <property type="project" value="TreeGrafter"/>
</dbReference>
<dbReference type="EMBL" id="CP042425">
    <property type="protein sequence ID" value="QEL17978.1"/>
    <property type="molecule type" value="Genomic_DNA"/>
</dbReference>
<keyword evidence="2" id="KW-0813">Transport</keyword>
<dbReference type="GO" id="GO:0022857">
    <property type="term" value="F:transmembrane transporter activity"/>
    <property type="evidence" value="ECO:0007669"/>
    <property type="project" value="InterPro"/>
</dbReference>
<dbReference type="GO" id="GO:0015679">
    <property type="term" value="P:plasma membrane copper ion transport"/>
    <property type="evidence" value="ECO:0007669"/>
    <property type="project" value="TreeGrafter"/>
</dbReference>
<evidence type="ECO:0000256" key="1">
    <source>
        <dbReference type="ARBA" id="ARBA00009477"/>
    </source>
</evidence>